<dbReference type="SUPFAM" id="SSF54675">
    <property type="entry name" value="Nicotinate/Quinolinate PRTase N-terminal domain-like"/>
    <property type="match status" value="1"/>
</dbReference>
<gene>
    <name evidence="8" type="primary">QPRT</name>
    <name evidence="8" type="synonym">nadC</name>
</gene>
<dbReference type="UniPathway" id="UPA00253">
    <property type="reaction ID" value="UER00331"/>
</dbReference>
<feature type="binding site" evidence="5">
    <location>
        <position position="188"/>
    </location>
    <ligand>
        <name>substrate</name>
    </ligand>
</feature>
<feature type="domain" description="Quinolinate phosphoribosyl transferase N-terminal" evidence="7">
    <location>
        <begin position="63"/>
        <end position="135"/>
    </location>
</feature>
<feature type="binding site" evidence="5">
    <location>
        <position position="229"/>
    </location>
    <ligand>
        <name>substrate</name>
    </ligand>
</feature>
<dbReference type="PIRSF" id="PIRSF006250">
    <property type="entry name" value="NadC_ModD"/>
    <property type="match status" value="1"/>
</dbReference>
<dbReference type="InterPro" id="IPR027277">
    <property type="entry name" value="NadC/ModD"/>
</dbReference>
<evidence type="ECO:0000256" key="3">
    <source>
        <dbReference type="ARBA" id="ARBA00022679"/>
    </source>
</evidence>
<dbReference type="EC" id="2.4.2.19" evidence="4"/>
<evidence type="ECO:0000259" key="6">
    <source>
        <dbReference type="Pfam" id="PF01729"/>
    </source>
</evidence>
<dbReference type="AlphaFoldDB" id="A0A075HHV7"/>
<feature type="binding site" evidence="5">
    <location>
        <begin position="289"/>
        <end position="291"/>
    </location>
    <ligand>
        <name>substrate</name>
    </ligand>
</feature>
<dbReference type="GO" id="GO:0005737">
    <property type="term" value="C:cytoplasm"/>
    <property type="evidence" value="ECO:0007669"/>
    <property type="project" value="TreeGrafter"/>
</dbReference>
<name>A0A075HHV7_9EURY</name>
<evidence type="ECO:0000256" key="2">
    <source>
        <dbReference type="ARBA" id="ARBA00022676"/>
    </source>
</evidence>
<dbReference type="InterPro" id="IPR037128">
    <property type="entry name" value="Quinolinate_PRibosylTase_N_sf"/>
</dbReference>
<dbReference type="InterPro" id="IPR036068">
    <property type="entry name" value="Nicotinate_pribotase-like_C"/>
</dbReference>
<evidence type="ECO:0000256" key="4">
    <source>
        <dbReference type="PIRNR" id="PIRNR006250"/>
    </source>
</evidence>
<evidence type="ECO:0000256" key="1">
    <source>
        <dbReference type="ARBA" id="ARBA00009400"/>
    </source>
</evidence>
<dbReference type="InterPro" id="IPR002638">
    <property type="entry name" value="Quinolinate_PRibosylTrfase_C"/>
</dbReference>
<dbReference type="GO" id="GO:0004514">
    <property type="term" value="F:nicotinate-nucleotide diphosphorylase (carboxylating) activity"/>
    <property type="evidence" value="ECO:0007669"/>
    <property type="project" value="UniProtKB-EC"/>
</dbReference>
<comment type="pathway">
    <text evidence="4">Cofactor biosynthesis; NAD(+) biosynthesis; nicotinate D-ribonucleotide from quinolinate: step 1/1.</text>
</comment>
<feature type="binding site" evidence="5">
    <location>
        <position position="178"/>
    </location>
    <ligand>
        <name>substrate</name>
    </ligand>
</feature>
<dbReference type="InterPro" id="IPR013785">
    <property type="entry name" value="Aldolase_TIM"/>
</dbReference>
<dbReference type="SUPFAM" id="SSF51690">
    <property type="entry name" value="Nicotinate/Quinolinate PRTase C-terminal domain-like"/>
    <property type="match status" value="1"/>
</dbReference>
<protein>
    <recommendedName>
        <fullName evidence="4">Nicotinate-nucleotide pyrophosphorylase [carboxylating]</fullName>
        <ecNumber evidence="4">2.4.2.19</ecNumber>
    </recommendedName>
    <alternativeName>
        <fullName evidence="4">Quinolinate phosphoribosyltransferase [decarboxylating]</fullName>
    </alternativeName>
</protein>
<feature type="binding site" evidence="5">
    <location>
        <begin position="156"/>
        <end position="158"/>
    </location>
    <ligand>
        <name>substrate</name>
    </ligand>
</feature>
<keyword evidence="3 4" id="KW-0808">Transferase</keyword>
<dbReference type="InterPro" id="IPR022412">
    <property type="entry name" value="Quinolinate_PRibosylTrfase_N"/>
</dbReference>
<feature type="binding site" evidence="5">
    <location>
        <position position="261"/>
    </location>
    <ligand>
        <name>substrate</name>
    </ligand>
</feature>
<keyword evidence="4" id="KW-0662">Pyridine nucleotide biosynthesis</keyword>
<feature type="domain" description="Quinolinate phosphoribosyl transferase C-terminal" evidence="6">
    <location>
        <begin position="137"/>
        <end position="324"/>
    </location>
</feature>
<comment type="similarity">
    <text evidence="1 4">Belongs to the NadC/ModD family.</text>
</comment>
<dbReference type="Pfam" id="PF02749">
    <property type="entry name" value="QRPTase_N"/>
    <property type="match status" value="1"/>
</dbReference>
<comment type="function">
    <text evidence="4">Involved in the catabolism of quinolinic acid (QA).</text>
</comment>
<dbReference type="Gene3D" id="3.90.1170.20">
    <property type="entry name" value="Quinolinate phosphoribosyl transferase, N-terminal domain"/>
    <property type="match status" value="1"/>
</dbReference>
<proteinExistence type="inferred from homology"/>
<evidence type="ECO:0000259" key="7">
    <source>
        <dbReference type="Pfam" id="PF02749"/>
    </source>
</evidence>
<comment type="subunit">
    <text evidence="4">Hexamer formed by 3 homodimers.</text>
</comment>
<dbReference type="GO" id="GO:0009435">
    <property type="term" value="P:NAD+ biosynthetic process"/>
    <property type="evidence" value="ECO:0007669"/>
    <property type="project" value="UniProtKB-UniPathway"/>
</dbReference>
<dbReference type="EMBL" id="KF900973">
    <property type="protein sequence ID" value="AIF13443.1"/>
    <property type="molecule type" value="Genomic_DNA"/>
</dbReference>
<organism evidence="8">
    <name type="scientific">uncultured marine group II/III euryarchaeote KM3_62_D04</name>
    <dbReference type="NCBI Taxonomy" id="1456473"/>
    <lineage>
        <taxon>Archaea</taxon>
        <taxon>Methanobacteriati</taxon>
        <taxon>Methanobacteriota</taxon>
        <taxon>environmental samples</taxon>
    </lineage>
</organism>
<comment type="catalytic activity">
    <reaction evidence="4">
        <text>nicotinate beta-D-ribonucleotide + CO2 + diphosphate = quinolinate + 5-phospho-alpha-D-ribose 1-diphosphate + 2 H(+)</text>
        <dbReference type="Rhea" id="RHEA:12733"/>
        <dbReference type="ChEBI" id="CHEBI:15378"/>
        <dbReference type="ChEBI" id="CHEBI:16526"/>
        <dbReference type="ChEBI" id="CHEBI:29959"/>
        <dbReference type="ChEBI" id="CHEBI:33019"/>
        <dbReference type="ChEBI" id="CHEBI:57502"/>
        <dbReference type="ChEBI" id="CHEBI:58017"/>
        <dbReference type="EC" id="2.4.2.19"/>
    </reaction>
</comment>
<keyword evidence="2 4" id="KW-0328">Glycosyltransferase</keyword>
<dbReference type="GO" id="GO:0034213">
    <property type="term" value="P:quinolinate catabolic process"/>
    <property type="evidence" value="ECO:0007669"/>
    <property type="project" value="TreeGrafter"/>
</dbReference>
<dbReference type="PANTHER" id="PTHR32179:SF3">
    <property type="entry name" value="NICOTINATE-NUCLEOTIDE PYROPHOSPHORYLASE [CARBOXYLATING]"/>
    <property type="match status" value="1"/>
</dbReference>
<feature type="binding site" evidence="5">
    <location>
        <begin position="310"/>
        <end position="312"/>
    </location>
    <ligand>
        <name>substrate</name>
    </ligand>
</feature>
<accession>A0A075HHV7</accession>
<dbReference type="Pfam" id="PF01729">
    <property type="entry name" value="QRPTase_C"/>
    <property type="match status" value="1"/>
</dbReference>
<evidence type="ECO:0000313" key="8">
    <source>
        <dbReference type="EMBL" id="AIF13443.1"/>
    </source>
</evidence>
<evidence type="ECO:0000256" key="5">
    <source>
        <dbReference type="PIRSR" id="PIRSR006250-1"/>
    </source>
</evidence>
<dbReference type="PANTHER" id="PTHR32179">
    <property type="entry name" value="NICOTINATE-NUCLEOTIDE PYROPHOSPHORYLASE [CARBOXYLATING]"/>
    <property type="match status" value="1"/>
</dbReference>
<sequence length="330" mass="35271">MSFRTIQGGAAPRSGVTKLPHDRSDLLWSGGEPTPLFLDSIDRWVDAMVADEHGGGDGPGGFVEAKITAKAAGILCGRPVAERLLERHFPECSIQWGPVEGGPVARGDVVATLRGVADDVLRLERILLNLLGRLSGIATNSTRWAEAGRTILVAATRKTEWGLLDKWAIHIGGGLTHRLDRSDALMLKENDLSAMRGEGEDVPKIIKRVVSSLEFRRSMNENAGFTVIEVRDVEQSLAAATAWDSVQSARGGDERLVLLLDNMGAVGADEVHRALTEAGLRRRCILEGSGGVVLESLGEWSQSGVDLVSSSALNRGIVPLDMSMLIGGGE</sequence>
<dbReference type="Gene3D" id="3.20.20.70">
    <property type="entry name" value="Aldolase class I"/>
    <property type="match status" value="1"/>
</dbReference>
<reference evidence="8" key="1">
    <citation type="journal article" date="2014" name="Genome Biol. Evol.">
        <title>Pangenome evidence for extensive interdomain horizontal transfer affecting lineage core and shell genes in uncultured planktonic thaumarchaeota and euryarchaeota.</title>
        <authorList>
            <person name="Deschamps P."/>
            <person name="Zivanovic Y."/>
            <person name="Moreira D."/>
            <person name="Rodriguez-Valera F."/>
            <person name="Lopez-Garcia P."/>
        </authorList>
    </citation>
    <scope>NUCLEOTIDE SEQUENCE</scope>
</reference>
<feature type="binding site" evidence="5">
    <location>
        <position position="125"/>
    </location>
    <ligand>
        <name>substrate</name>
    </ligand>
</feature>